<dbReference type="InterPro" id="IPR000537">
    <property type="entry name" value="UbiA_prenyltransferase"/>
</dbReference>
<evidence type="ECO:0000256" key="5">
    <source>
        <dbReference type="ARBA" id="ARBA00023136"/>
    </source>
</evidence>
<keyword evidence="5 6" id="KW-0472">Membrane</keyword>
<evidence type="ECO:0000313" key="7">
    <source>
        <dbReference type="EMBL" id="CAB4674846.1"/>
    </source>
</evidence>
<accession>A0A6J6MM34</accession>
<keyword evidence="3 6" id="KW-0812">Transmembrane</keyword>
<sequence>MGTFYVQTEKITFQSALASIPIGALACAILAVNNIRDREKDFLAGKRTLAVRLGDRYARYSFIFLIVSAHVAAIATIFPWGAITLLTAPLSLSVSRKVLKGAHGKELIPMLGATGKLQLFFAVIFSIALLFGKG</sequence>
<dbReference type="PANTHER" id="PTHR13929">
    <property type="entry name" value="1,4-DIHYDROXY-2-NAPHTHOATE OCTAPRENYLTRANSFERASE"/>
    <property type="match status" value="1"/>
</dbReference>
<evidence type="ECO:0000256" key="4">
    <source>
        <dbReference type="ARBA" id="ARBA00022989"/>
    </source>
</evidence>
<proteinExistence type="predicted"/>
<feature type="transmembrane region" description="Helical" evidence="6">
    <location>
        <begin position="62"/>
        <end position="87"/>
    </location>
</feature>
<dbReference type="GO" id="GO:0016020">
    <property type="term" value="C:membrane"/>
    <property type="evidence" value="ECO:0007669"/>
    <property type="project" value="UniProtKB-SubCell"/>
</dbReference>
<dbReference type="GO" id="GO:0042371">
    <property type="term" value="P:vitamin K biosynthetic process"/>
    <property type="evidence" value="ECO:0007669"/>
    <property type="project" value="TreeGrafter"/>
</dbReference>
<dbReference type="EMBL" id="CAEZWZ010000103">
    <property type="protein sequence ID" value="CAB4674846.1"/>
    <property type="molecule type" value="Genomic_DNA"/>
</dbReference>
<evidence type="ECO:0000256" key="6">
    <source>
        <dbReference type="SAM" id="Phobius"/>
    </source>
</evidence>
<evidence type="ECO:0000256" key="1">
    <source>
        <dbReference type="ARBA" id="ARBA00004141"/>
    </source>
</evidence>
<reference evidence="7" key="1">
    <citation type="submission" date="2020-05" db="EMBL/GenBank/DDBJ databases">
        <authorList>
            <person name="Chiriac C."/>
            <person name="Salcher M."/>
            <person name="Ghai R."/>
            <person name="Kavagutti S V."/>
        </authorList>
    </citation>
    <scope>NUCLEOTIDE SEQUENCE</scope>
</reference>
<name>A0A6J6MM34_9ZZZZ</name>
<protein>
    <submittedName>
        <fullName evidence="7">Unannotated protein</fullName>
    </submittedName>
</protein>
<dbReference type="Pfam" id="PF01040">
    <property type="entry name" value="UbiA"/>
    <property type="match status" value="1"/>
</dbReference>
<dbReference type="GO" id="GO:0004659">
    <property type="term" value="F:prenyltransferase activity"/>
    <property type="evidence" value="ECO:0007669"/>
    <property type="project" value="InterPro"/>
</dbReference>
<feature type="transmembrane region" description="Helical" evidence="6">
    <location>
        <begin position="107"/>
        <end position="131"/>
    </location>
</feature>
<dbReference type="AlphaFoldDB" id="A0A6J6MM34"/>
<dbReference type="GO" id="GO:0009234">
    <property type="term" value="P:menaquinone biosynthetic process"/>
    <property type="evidence" value="ECO:0007669"/>
    <property type="project" value="TreeGrafter"/>
</dbReference>
<keyword evidence="4 6" id="KW-1133">Transmembrane helix</keyword>
<feature type="transmembrane region" description="Helical" evidence="6">
    <location>
        <begin position="12"/>
        <end position="32"/>
    </location>
</feature>
<dbReference type="PANTHER" id="PTHR13929:SF0">
    <property type="entry name" value="UBIA PRENYLTRANSFERASE DOMAIN-CONTAINING PROTEIN 1"/>
    <property type="match status" value="1"/>
</dbReference>
<dbReference type="InterPro" id="IPR026046">
    <property type="entry name" value="UBIAD1"/>
</dbReference>
<evidence type="ECO:0000256" key="3">
    <source>
        <dbReference type="ARBA" id="ARBA00022692"/>
    </source>
</evidence>
<evidence type="ECO:0000256" key="2">
    <source>
        <dbReference type="ARBA" id="ARBA00022679"/>
    </source>
</evidence>
<comment type="subcellular location">
    <subcellularLocation>
        <location evidence="1">Membrane</location>
        <topology evidence="1">Multi-pass membrane protein</topology>
    </subcellularLocation>
</comment>
<dbReference type="CDD" id="cd13962">
    <property type="entry name" value="PT_UbiA_UBIAD1"/>
    <property type="match status" value="1"/>
</dbReference>
<keyword evidence="2" id="KW-0808">Transferase</keyword>
<gene>
    <name evidence="7" type="ORF">UFOPK2329_00690</name>
</gene>
<organism evidence="7">
    <name type="scientific">freshwater metagenome</name>
    <dbReference type="NCBI Taxonomy" id="449393"/>
    <lineage>
        <taxon>unclassified sequences</taxon>
        <taxon>metagenomes</taxon>
        <taxon>ecological metagenomes</taxon>
    </lineage>
</organism>